<keyword evidence="7" id="KW-0479">Metal-binding</keyword>
<dbReference type="InterPro" id="IPR005744">
    <property type="entry name" value="Hy-lIII"/>
</dbReference>
<reference evidence="9 10" key="1">
    <citation type="submission" date="2020-01" db="EMBL/GenBank/DDBJ databases">
        <title>Muriicola jejuensis KCTC 22299.</title>
        <authorList>
            <person name="Wang G."/>
        </authorList>
    </citation>
    <scope>NUCLEOTIDE SEQUENCE [LARGE SCALE GENOMIC DNA]</scope>
    <source>
        <strain evidence="9 10">KCTC 22299</strain>
    </source>
</reference>
<comment type="subcellular location">
    <subcellularLocation>
        <location evidence="1">Cell membrane</location>
        <topology evidence="1">Multi-pass membrane protein</topology>
    </subcellularLocation>
</comment>
<feature type="transmembrane region" description="Helical" evidence="8">
    <location>
        <begin position="187"/>
        <end position="209"/>
    </location>
</feature>
<evidence type="ECO:0000256" key="3">
    <source>
        <dbReference type="ARBA" id="ARBA00022475"/>
    </source>
</evidence>
<name>A0A6P0ULA9_9FLAO</name>
<evidence type="ECO:0000256" key="8">
    <source>
        <dbReference type="SAM" id="Phobius"/>
    </source>
</evidence>
<feature type="transmembrane region" description="Helical" evidence="8">
    <location>
        <begin position="106"/>
        <end position="125"/>
    </location>
</feature>
<dbReference type="Proteomes" id="UP000468443">
    <property type="component" value="Unassembled WGS sequence"/>
</dbReference>
<feature type="binding site" evidence="7">
    <location>
        <position position="191"/>
    </location>
    <ligand>
        <name>Zn(2+)</name>
        <dbReference type="ChEBI" id="CHEBI:29105"/>
    </ligand>
</feature>
<organism evidence="9 10">
    <name type="scientific">Muriicola jejuensis</name>
    <dbReference type="NCBI Taxonomy" id="504488"/>
    <lineage>
        <taxon>Bacteria</taxon>
        <taxon>Pseudomonadati</taxon>
        <taxon>Bacteroidota</taxon>
        <taxon>Flavobacteriia</taxon>
        <taxon>Flavobacteriales</taxon>
        <taxon>Flavobacteriaceae</taxon>
        <taxon>Muriicola</taxon>
    </lineage>
</organism>
<dbReference type="InterPro" id="IPR004254">
    <property type="entry name" value="AdipoR/HlyIII-related"/>
</dbReference>
<feature type="transmembrane region" description="Helical" evidence="8">
    <location>
        <begin position="159"/>
        <end position="180"/>
    </location>
</feature>
<dbReference type="AlphaFoldDB" id="A0A6P0ULA9"/>
<feature type="binding site" evidence="7">
    <location>
        <position position="187"/>
    </location>
    <ligand>
        <name>Zn(2+)</name>
        <dbReference type="ChEBI" id="CHEBI:29105"/>
    </ligand>
</feature>
<keyword evidence="10" id="KW-1185">Reference proteome</keyword>
<feature type="transmembrane region" description="Helical" evidence="8">
    <location>
        <begin position="132"/>
        <end position="153"/>
    </location>
</feature>
<gene>
    <name evidence="9" type="ORF">GWK09_10895</name>
</gene>
<feature type="transmembrane region" description="Helical" evidence="8">
    <location>
        <begin position="78"/>
        <end position="100"/>
    </location>
</feature>
<dbReference type="Pfam" id="PF03006">
    <property type="entry name" value="HlyIII"/>
    <property type="match status" value="1"/>
</dbReference>
<evidence type="ECO:0000256" key="1">
    <source>
        <dbReference type="ARBA" id="ARBA00004651"/>
    </source>
</evidence>
<feature type="transmembrane region" description="Helical" evidence="8">
    <location>
        <begin position="12"/>
        <end position="33"/>
    </location>
</feature>
<accession>A0A6P0ULA9</accession>
<dbReference type="GO" id="GO:0140911">
    <property type="term" value="F:pore-forming activity"/>
    <property type="evidence" value="ECO:0007669"/>
    <property type="project" value="InterPro"/>
</dbReference>
<dbReference type="PANTHER" id="PTHR20855:SF3">
    <property type="entry name" value="LD03007P"/>
    <property type="match status" value="1"/>
</dbReference>
<protein>
    <submittedName>
        <fullName evidence="9">Hemolysin III family protein</fullName>
    </submittedName>
</protein>
<keyword evidence="5 8" id="KW-1133">Transmembrane helix</keyword>
<sequence length="210" mass="23845">MSDSKRYHQEERLNAISHGLGVILGIVGAFVLWNKQDSTNPWETWSILIYSGSIVLLFTASTLYHAVNDPRIKSRLRVLDHISIYFLIAGTYTPVALLTLAESKGVLLFIIVWGVTLAGTLFKIFYTGKLEYLSLVLYLVMGWLIVVDFPFLWEQLSAFGVTMLFLGGGFYSLGIVFYAVRKIPYNHFIWHLFVLGGAISHWCLIFDILE</sequence>
<comment type="caution">
    <text evidence="9">The sequence shown here is derived from an EMBL/GenBank/DDBJ whole genome shotgun (WGS) entry which is preliminary data.</text>
</comment>
<evidence type="ECO:0000256" key="5">
    <source>
        <dbReference type="ARBA" id="ARBA00022989"/>
    </source>
</evidence>
<evidence type="ECO:0000256" key="6">
    <source>
        <dbReference type="ARBA" id="ARBA00023136"/>
    </source>
</evidence>
<keyword evidence="7" id="KW-0862">Zinc</keyword>
<dbReference type="EMBL" id="JAABOP010000003">
    <property type="protein sequence ID" value="NER11026.1"/>
    <property type="molecule type" value="Genomic_DNA"/>
</dbReference>
<evidence type="ECO:0000256" key="4">
    <source>
        <dbReference type="ARBA" id="ARBA00022692"/>
    </source>
</evidence>
<dbReference type="GO" id="GO:0046872">
    <property type="term" value="F:metal ion binding"/>
    <property type="evidence" value="ECO:0007669"/>
    <property type="project" value="UniProtKB-KW"/>
</dbReference>
<keyword evidence="4 8" id="KW-0812">Transmembrane</keyword>
<evidence type="ECO:0000256" key="7">
    <source>
        <dbReference type="PIRSR" id="PIRSR604254-1"/>
    </source>
</evidence>
<evidence type="ECO:0000313" key="10">
    <source>
        <dbReference type="Proteomes" id="UP000468443"/>
    </source>
</evidence>
<dbReference type="NCBIfam" id="TIGR01065">
    <property type="entry name" value="hlyIII"/>
    <property type="match status" value="1"/>
</dbReference>
<feature type="transmembrane region" description="Helical" evidence="8">
    <location>
        <begin position="45"/>
        <end position="66"/>
    </location>
</feature>
<comment type="similarity">
    <text evidence="2">Belongs to the UPF0073 (Hly-III) family.</text>
</comment>
<proteinExistence type="inferred from homology"/>
<dbReference type="PANTHER" id="PTHR20855">
    <property type="entry name" value="ADIPOR/PROGESTIN RECEPTOR-RELATED"/>
    <property type="match status" value="1"/>
</dbReference>
<dbReference type="RefSeq" id="WP_163693458.1">
    <property type="nucleotide sequence ID" value="NZ_FXTW01000004.1"/>
</dbReference>
<keyword evidence="3" id="KW-1003">Cell membrane</keyword>
<feature type="binding site" evidence="7">
    <location>
        <position position="65"/>
    </location>
    <ligand>
        <name>Zn(2+)</name>
        <dbReference type="ChEBI" id="CHEBI:29105"/>
    </ligand>
</feature>
<evidence type="ECO:0000313" key="9">
    <source>
        <dbReference type="EMBL" id="NER11026.1"/>
    </source>
</evidence>
<evidence type="ECO:0000256" key="2">
    <source>
        <dbReference type="ARBA" id="ARBA00008488"/>
    </source>
</evidence>
<keyword evidence="6 8" id="KW-0472">Membrane</keyword>
<dbReference type="GO" id="GO:0005886">
    <property type="term" value="C:plasma membrane"/>
    <property type="evidence" value="ECO:0007669"/>
    <property type="project" value="UniProtKB-SubCell"/>
</dbReference>